<comment type="caution">
    <text evidence="1">The sequence shown here is derived from an EMBL/GenBank/DDBJ whole genome shotgun (WGS) entry which is preliminary data.</text>
</comment>
<proteinExistence type="predicted"/>
<reference evidence="1 2" key="1">
    <citation type="submission" date="2020-08" db="EMBL/GenBank/DDBJ databases">
        <title>A Genomic Blueprint of the Chicken Gut Microbiome.</title>
        <authorList>
            <person name="Gilroy R."/>
            <person name="Ravi A."/>
            <person name="Getino M."/>
            <person name="Pursley I."/>
            <person name="Horton D.L."/>
            <person name="Alikhan N.-F."/>
            <person name="Baker D."/>
            <person name="Gharbi K."/>
            <person name="Hall N."/>
            <person name="Watson M."/>
            <person name="Adriaenssens E.M."/>
            <person name="Foster-Nyarko E."/>
            <person name="Jarju S."/>
            <person name="Secka A."/>
            <person name="Antonio M."/>
            <person name="Oren A."/>
            <person name="Chaudhuri R."/>
            <person name="La Ragione R.M."/>
            <person name="Hildebrand F."/>
            <person name="Pallen M.J."/>
        </authorList>
    </citation>
    <scope>NUCLEOTIDE SEQUENCE [LARGE SCALE GENOMIC DNA]</scope>
    <source>
        <strain evidence="1 2">Sa2BVA9</strain>
    </source>
</reference>
<protein>
    <recommendedName>
        <fullName evidence="3">Amidase</fullName>
    </recommendedName>
</protein>
<evidence type="ECO:0008006" key="3">
    <source>
        <dbReference type="Google" id="ProtNLM"/>
    </source>
</evidence>
<organism evidence="1 2">
    <name type="scientific">Paenibacillus gallinarum</name>
    <dbReference type="NCBI Taxonomy" id="2762232"/>
    <lineage>
        <taxon>Bacteria</taxon>
        <taxon>Bacillati</taxon>
        <taxon>Bacillota</taxon>
        <taxon>Bacilli</taxon>
        <taxon>Bacillales</taxon>
        <taxon>Paenibacillaceae</taxon>
        <taxon>Paenibacillus</taxon>
    </lineage>
</organism>
<gene>
    <name evidence="1" type="ORF">H9647_03525</name>
</gene>
<accession>A0ABR8SUX8</accession>
<dbReference type="EMBL" id="JACSQL010000001">
    <property type="protein sequence ID" value="MBD7967123.1"/>
    <property type="molecule type" value="Genomic_DNA"/>
</dbReference>
<dbReference type="RefSeq" id="WP_191798215.1">
    <property type="nucleotide sequence ID" value="NZ_JACSQL010000001.1"/>
</dbReference>
<name>A0ABR8SUX8_9BACL</name>
<evidence type="ECO:0000313" key="1">
    <source>
        <dbReference type="EMBL" id="MBD7967123.1"/>
    </source>
</evidence>
<dbReference type="Proteomes" id="UP000608071">
    <property type="component" value="Unassembled WGS sequence"/>
</dbReference>
<keyword evidence="2" id="KW-1185">Reference proteome</keyword>
<sequence>MWRRNSRKLSAIIMATVIAFVPWAGKIEEVEATGAIKATKVIESTSVPTSQTATWLWDTTQIKTAPDSVLTFAKENNLNVIYLQINRDVRNRYYQSFIHNATLAGIKVEILDGRSSWGLTKSRQGLVDFIDWIENYQNEASETEKFSGIHVDIEPHVLPEWKENVDEVVRQWQSNVNYLTSEAKRLNMEIGADIPFWLDNYTTPDKEMKISSWMIRQYDSVTVMAYRDKASAIYDAASSELAEASALGKKVSIAVETNKSNEGDFITFYEEGPEYMAEQLELLEQKANIHSSYTGISIHEYASWLKLVRR</sequence>
<evidence type="ECO:0000313" key="2">
    <source>
        <dbReference type="Proteomes" id="UP000608071"/>
    </source>
</evidence>